<proteinExistence type="predicted"/>
<gene>
    <name evidence="1" type="ORF">BS50DRAFT_442882</name>
</gene>
<protein>
    <submittedName>
        <fullName evidence="1">Uncharacterized protein</fullName>
    </submittedName>
</protein>
<dbReference type="STRING" id="1448308.A0A2T2N0J5"/>
<organism evidence="1 2">
    <name type="scientific">Corynespora cassiicola Philippines</name>
    <dbReference type="NCBI Taxonomy" id="1448308"/>
    <lineage>
        <taxon>Eukaryota</taxon>
        <taxon>Fungi</taxon>
        <taxon>Dikarya</taxon>
        <taxon>Ascomycota</taxon>
        <taxon>Pezizomycotina</taxon>
        <taxon>Dothideomycetes</taxon>
        <taxon>Pleosporomycetidae</taxon>
        <taxon>Pleosporales</taxon>
        <taxon>Corynesporascaceae</taxon>
        <taxon>Corynespora</taxon>
    </lineage>
</organism>
<feature type="non-terminal residue" evidence="1">
    <location>
        <position position="173"/>
    </location>
</feature>
<feature type="non-terminal residue" evidence="1">
    <location>
        <position position="1"/>
    </location>
</feature>
<dbReference type="EMBL" id="KZ678287">
    <property type="protein sequence ID" value="PSN58568.1"/>
    <property type="molecule type" value="Genomic_DNA"/>
</dbReference>
<accession>A0A2T2N0J5</accession>
<dbReference type="OrthoDB" id="3788371at2759"/>
<evidence type="ECO:0000313" key="2">
    <source>
        <dbReference type="Proteomes" id="UP000240883"/>
    </source>
</evidence>
<keyword evidence="2" id="KW-1185">Reference proteome</keyword>
<dbReference type="AlphaFoldDB" id="A0A2T2N0J5"/>
<name>A0A2T2N0J5_CORCC</name>
<evidence type="ECO:0000313" key="1">
    <source>
        <dbReference type="EMBL" id="PSN58568.1"/>
    </source>
</evidence>
<dbReference type="Proteomes" id="UP000240883">
    <property type="component" value="Unassembled WGS sequence"/>
</dbReference>
<reference evidence="1 2" key="1">
    <citation type="journal article" date="2018" name="Front. Microbiol.">
        <title>Genome-Wide Analysis of Corynespora cassiicola Leaf Fall Disease Putative Effectors.</title>
        <authorList>
            <person name="Lopez D."/>
            <person name="Ribeiro S."/>
            <person name="Label P."/>
            <person name="Fumanal B."/>
            <person name="Venisse J.S."/>
            <person name="Kohler A."/>
            <person name="de Oliveira R.R."/>
            <person name="Labutti K."/>
            <person name="Lipzen A."/>
            <person name="Lail K."/>
            <person name="Bauer D."/>
            <person name="Ohm R.A."/>
            <person name="Barry K.W."/>
            <person name="Spatafora J."/>
            <person name="Grigoriev I.V."/>
            <person name="Martin F.M."/>
            <person name="Pujade-Renaud V."/>
        </authorList>
    </citation>
    <scope>NUCLEOTIDE SEQUENCE [LARGE SCALE GENOMIC DNA]</scope>
    <source>
        <strain evidence="1 2">Philippines</strain>
    </source>
</reference>
<sequence>STYRDEVERMERGGVGTIGKQHFTYLYSPAREKALTKRNILAAWRGSGLFPFNPNRVLADMPKPPVKLAIPNANDNVESHPQYESMPTPATPMSSETLASLLTIIKNVPNDEASSQRKERLREKVSNAALTLLAKNALLRDQNEFLTKINNEGKTRRATKSTILGTAKVMTWD</sequence>